<keyword evidence="12" id="KW-0119">Carbohydrate metabolism</keyword>
<comment type="subunit">
    <text evidence="5">Homodimer.</text>
</comment>
<comment type="subcellular location">
    <subcellularLocation>
        <location evidence="2">Secreted</location>
    </subcellularLocation>
</comment>
<protein>
    <recommendedName>
        <fullName evidence="7">Beta-mannosidase A</fullName>
        <ecNumber evidence="6">3.2.1.25</ecNumber>
    </recommendedName>
    <alternativeName>
        <fullName evidence="15">Mannanase A</fullName>
    </alternativeName>
</protein>
<evidence type="ECO:0000256" key="5">
    <source>
        <dbReference type="ARBA" id="ARBA00011738"/>
    </source>
</evidence>
<dbReference type="PANTHER" id="PTHR43730">
    <property type="entry name" value="BETA-MANNOSIDASE"/>
    <property type="match status" value="1"/>
</dbReference>
<sequence length="930" mass="104393">MAIFKLILGLFLTLPVIAQNVIDLSGSDWTLANPPYNNISVPGAVPSQAHLDLYAAGIISDPYYGLNDFDLRWVAESNWTYSTTITGLESSSPTQTWLVFNGLDTFTSIEFCGQHLASTNNQFRQYYFDVSVLLSNCTAPTLSVNFGSAPLIADQIAAEPNQETWPYGVEIVYEFPNRQFIRKEQSDFGWDWGPAFAPAGIWQPAYVVQLMSPPNKSSDIYVRNSDFDISRVGQLNNLPPDQSAPWLLNASLDVLGTLPEGAALTYLFTNSSTNQTISCGNLTNATILANTITGTAVLDPAAYELWWPHGLGPQNLYNLTISVLDSSGATLATVNRRTGFRTIVLNMEVISEEQIAQGIAPGNNWHFEINGHEFYAKGSNFIPPDAFWPRVTSAKIQQLFDSVTAANQNMLRVWASGAYAPDFIYDIADQEGILMWSEFEFGDALYPTDQEFIENVIEEATYNVRRVNHHPSLALWAGGNELESLELQNVNDTAPEEYNFYLMQYEQLFLDVLINIVYANSKSISYIPSSTTNGYLELNFSLPEPMIERYNNKTPGFVYGDTDYYNYDSSVAFNYSSYPVGRFANEFGYHSMPSLQSWQEAISPSELYFNSSTVQLRNHHYPPGGLNTSNFANSSKGMGEMTIAAERWYKVPYKTDYVANFSAWCHTTQIFQADFYKSEIQFYRRGSGFPNRQLGSLYWQLEDIWQAPSWAGIEYDGRWKVLHYIAKDIYQPVIISPFYNVTTGDFEIYVTSDLWSSASGTAFFQWYQWDGTLITNVSIPVISFTVGALNTTLVYATTIDNSTLDYNNAVLYMNISARGQLPNTNTTTTFTHENFFHADSLANARLVDPGLRLTYDSSVQVFTIEATSGVAVWTWIDYPAGVLLNFDSNGFLLLPGHPKEVGYILKSDTTNGSWVEQVTVESLWDNTLAY</sequence>
<dbReference type="GO" id="GO:0006516">
    <property type="term" value="P:glycoprotein catabolic process"/>
    <property type="evidence" value="ECO:0007669"/>
    <property type="project" value="TreeGrafter"/>
</dbReference>
<keyword evidence="10" id="KW-0378">Hydrolase</keyword>
<feature type="domain" description="Glycoside hydrolase family 2 immunoglobulin-like beta-sandwich" evidence="17">
    <location>
        <begin position="289"/>
        <end position="341"/>
    </location>
</feature>
<evidence type="ECO:0000256" key="3">
    <source>
        <dbReference type="ARBA" id="ARBA00004740"/>
    </source>
</evidence>
<dbReference type="GO" id="GO:0004567">
    <property type="term" value="F:beta-mannosidase activity"/>
    <property type="evidence" value="ECO:0007669"/>
    <property type="project" value="UniProtKB-EC"/>
</dbReference>
<dbReference type="Gene3D" id="2.60.40.10">
    <property type="entry name" value="Immunoglobulins"/>
    <property type="match status" value="3"/>
</dbReference>
<dbReference type="InterPro" id="IPR041447">
    <property type="entry name" value="Mannosidase_ig"/>
</dbReference>
<keyword evidence="8" id="KW-0964">Secreted</keyword>
<evidence type="ECO:0000256" key="1">
    <source>
        <dbReference type="ARBA" id="ARBA00000829"/>
    </source>
</evidence>
<evidence type="ECO:0000313" key="22">
    <source>
        <dbReference type="Proteomes" id="UP001166286"/>
    </source>
</evidence>
<dbReference type="GO" id="GO:0000272">
    <property type="term" value="P:polysaccharide catabolic process"/>
    <property type="evidence" value="ECO:0007669"/>
    <property type="project" value="UniProtKB-KW"/>
</dbReference>
<keyword evidence="22" id="KW-1185">Reference proteome</keyword>
<dbReference type="EC" id="3.2.1.25" evidence="6"/>
<dbReference type="GO" id="GO:0005576">
    <property type="term" value="C:extracellular region"/>
    <property type="evidence" value="ECO:0007669"/>
    <property type="project" value="UniProtKB-SubCell"/>
</dbReference>
<evidence type="ECO:0000256" key="10">
    <source>
        <dbReference type="ARBA" id="ARBA00022801"/>
    </source>
</evidence>
<keyword evidence="9 16" id="KW-0732">Signal</keyword>
<dbReference type="PANTHER" id="PTHR43730:SF5">
    <property type="entry name" value="BETA-MANNOSIDASE A"/>
    <property type="match status" value="1"/>
</dbReference>
<dbReference type="FunFam" id="3.20.20.80:FF:000084">
    <property type="entry name" value="Beta-mannosidase A"/>
    <property type="match status" value="1"/>
</dbReference>
<dbReference type="AlphaFoldDB" id="A0AA39QUB0"/>
<feature type="domain" description="Beta-mannosidase-like galactose-binding" evidence="20">
    <location>
        <begin position="29"/>
        <end position="203"/>
    </location>
</feature>
<evidence type="ECO:0000256" key="6">
    <source>
        <dbReference type="ARBA" id="ARBA00012754"/>
    </source>
</evidence>
<feature type="domain" description="Mannosidase Ig/CBM-like" evidence="19">
    <location>
        <begin position="745"/>
        <end position="825"/>
    </location>
</feature>
<evidence type="ECO:0000256" key="9">
    <source>
        <dbReference type="ARBA" id="ARBA00022729"/>
    </source>
</evidence>
<dbReference type="InterPro" id="IPR008979">
    <property type="entry name" value="Galactose-bd-like_sf"/>
</dbReference>
<keyword evidence="14" id="KW-0624">Polysaccharide degradation</keyword>
<keyword evidence="13" id="KW-0326">Glycosidase</keyword>
<dbReference type="Gene3D" id="2.60.120.260">
    <property type="entry name" value="Galactose-binding domain-like"/>
    <property type="match status" value="1"/>
</dbReference>
<evidence type="ECO:0000313" key="21">
    <source>
        <dbReference type="EMBL" id="KAK0508054.1"/>
    </source>
</evidence>
<evidence type="ECO:0000256" key="2">
    <source>
        <dbReference type="ARBA" id="ARBA00004613"/>
    </source>
</evidence>
<evidence type="ECO:0000256" key="13">
    <source>
        <dbReference type="ARBA" id="ARBA00023295"/>
    </source>
</evidence>
<feature type="domain" description="Beta-mannosidase Ig-fold" evidence="18">
    <location>
        <begin position="846"/>
        <end position="926"/>
    </location>
</feature>
<evidence type="ECO:0000256" key="4">
    <source>
        <dbReference type="ARBA" id="ARBA00007483"/>
    </source>
</evidence>
<evidence type="ECO:0000259" key="19">
    <source>
        <dbReference type="Pfam" id="PF17786"/>
    </source>
</evidence>
<dbReference type="EMBL" id="JAFEKC020000022">
    <property type="protein sequence ID" value="KAK0508054.1"/>
    <property type="molecule type" value="Genomic_DNA"/>
</dbReference>
<evidence type="ECO:0000256" key="11">
    <source>
        <dbReference type="ARBA" id="ARBA00023180"/>
    </source>
</evidence>
<gene>
    <name evidence="21" type="ORF">JMJ35_009943</name>
</gene>
<dbReference type="SUPFAM" id="SSF51445">
    <property type="entry name" value="(Trans)glycosidases"/>
    <property type="match status" value="1"/>
</dbReference>
<comment type="caution">
    <text evidence="21">The sequence shown here is derived from an EMBL/GenBank/DDBJ whole genome shotgun (WGS) entry which is preliminary data.</text>
</comment>
<evidence type="ECO:0000256" key="15">
    <source>
        <dbReference type="ARBA" id="ARBA00031061"/>
    </source>
</evidence>
<dbReference type="InterPro" id="IPR050887">
    <property type="entry name" value="Beta-mannosidase_GH2"/>
</dbReference>
<feature type="chain" id="PRO_5041416068" description="Beta-mannosidase A" evidence="16">
    <location>
        <begin position="19"/>
        <end position="930"/>
    </location>
</feature>
<comment type="similarity">
    <text evidence="4">Belongs to the glycosyl hydrolase 2 family. Beta-mannosidase A subfamily.</text>
</comment>
<dbReference type="SUPFAM" id="SSF49785">
    <property type="entry name" value="Galactose-binding domain-like"/>
    <property type="match status" value="1"/>
</dbReference>
<dbReference type="Pfam" id="PF17753">
    <property type="entry name" value="Ig_mannosidase"/>
    <property type="match status" value="1"/>
</dbReference>
<dbReference type="FunFam" id="2.60.40.10:FF:001511">
    <property type="entry name" value="Beta-mannosidase A"/>
    <property type="match status" value="1"/>
</dbReference>
<dbReference type="Pfam" id="PF00703">
    <property type="entry name" value="Glyco_hydro_2"/>
    <property type="match status" value="1"/>
</dbReference>
<feature type="signal peptide" evidence="16">
    <location>
        <begin position="1"/>
        <end position="18"/>
    </location>
</feature>
<evidence type="ECO:0000256" key="8">
    <source>
        <dbReference type="ARBA" id="ARBA00022525"/>
    </source>
</evidence>
<dbReference type="InterPro" id="IPR013783">
    <property type="entry name" value="Ig-like_fold"/>
</dbReference>
<evidence type="ECO:0000259" key="17">
    <source>
        <dbReference type="Pfam" id="PF00703"/>
    </source>
</evidence>
<dbReference type="Gene3D" id="3.20.20.80">
    <property type="entry name" value="Glycosidases"/>
    <property type="match status" value="1"/>
</dbReference>
<evidence type="ECO:0000256" key="16">
    <source>
        <dbReference type="SAM" id="SignalP"/>
    </source>
</evidence>
<evidence type="ECO:0000256" key="12">
    <source>
        <dbReference type="ARBA" id="ARBA00023277"/>
    </source>
</evidence>
<keyword evidence="11" id="KW-0325">Glycoprotein</keyword>
<name>A0AA39QUB0_9LECA</name>
<evidence type="ECO:0000259" key="20">
    <source>
        <dbReference type="Pfam" id="PF22666"/>
    </source>
</evidence>
<dbReference type="InterPro" id="IPR041625">
    <property type="entry name" value="Beta-mannosidase_Ig"/>
</dbReference>
<evidence type="ECO:0000256" key="14">
    <source>
        <dbReference type="ARBA" id="ARBA00023326"/>
    </source>
</evidence>
<dbReference type="InterPro" id="IPR054593">
    <property type="entry name" value="Beta-mannosidase-like_N2"/>
</dbReference>
<evidence type="ECO:0000256" key="7">
    <source>
        <dbReference type="ARBA" id="ARBA00021795"/>
    </source>
</evidence>
<reference evidence="21" key="1">
    <citation type="submission" date="2023-03" db="EMBL/GenBank/DDBJ databases">
        <title>Complete genome of Cladonia borealis.</title>
        <authorList>
            <person name="Park H."/>
        </authorList>
    </citation>
    <scope>NUCLEOTIDE SEQUENCE</scope>
    <source>
        <strain evidence="21">ANT050790</strain>
    </source>
</reference>
<evidence type="ECO:0000259" key="18">
    <source>
        <dbReference type="Pfam" id="PF17753"/>
    </source>
</evidence>
<dbReference type="Pfam" id="PF17786">
    <property type="entry name" value="Mannosidase_ig"/>
    <property type="match status" value="1"/>
</dbReference>
<dbReference type="InterPro" id="IPR036156">
    <property type="entry name" value="Beta-gal/glucu_dom_sf"/>
</dbReference>
<comment type="pathway">
    <text evidence="3">Glycan metabolism; N-glycan degradation.</text>
</comment>
<comment type="catalytic activity">
    <reaction evidence="1">
        <text>Hydrolysis of terminal, non-reducing beta-D-mannose residues in beta-D-mannosides.</text>
        <dbReference type="EC" id="3.2.1.25"/>
    </reaction>
</comment>
<organism evidence="21 22">
    <name type="scientific">Cladonia borealis</name>
    <dbReference type="NCBI Taxonomy" id="184061"/>
    <lineage>
        <taxon>Eukaryota</taxon>
        <taxon>Fungi</taxon>
        <taxon>Dikarya</taxon>
        <taxon>Ascomycota</taxon>
        <taxon>Pezizomycotina</taxon>
        <taxon>Lecanoromycetes</taxon>
        <taxon>OSLEUM clade</taxon>
        <taxon>Lecanoromycetidae</taxon>
        <taxon>Lecanorales</taxon>
        <taxon>Lecanorineae</taxon>
        <taxon>Cladoniaceae</taxon>
        <taxon>Cladonia</taxon>
    </lineage>
</organism>
<dbReference type="Proteomes" id="UP001166286">
    <property type="component" value="Unassembled WGS sequence"/>
</dbReference>
<proteinExistence type="inferred from homology"/>
<dbReference type="SUPFAM" id="SSF49303">
    <property type="entry name" value="beta-Galactosidase/glucuronidase domain"/>
    <property type="match status" value="1"/>
</dbReference>
<accession>A0AA39QUB0</accession>
<dbReference type="InterPro" id="IPR017853">
    <property type="entry name" value="GH"/>
</dbReference>
<dbReference type="InterPro" id="IPR006102">
    <property type="entry name" value="Ig-like_GH2"/>
</dbReference>
<dbReference type="Pfam" id="PF22666">
    <property type="entry name" value="Glyco_hydro_2_N2"/>
    <property type="match status" value="1"/>
</dbReference>